<evidence type="ECO:0000256" key="2">
    <source>
        <dbReference type="ARBA" id="ARBA00022737"/>
    </source>
</evidence>
<evidence type="ECO:0000313" key="12">
    <source>
        <dbReference type="Proteomes" id="UP000326396"/>
    </source>
</evidence>
<name>A0A5N6LGX9_9ASTR</name>
<keyword evidence="1" id="KW-0479">Metal-binding</keyword>
<dbReference type="Proteomes" id="UP000326396">
    <property type="component" value="Unassembled WGS sequence"/>
</dbReference>
<keyword evidence="2" id="KW-0677">Repeat</keyword>
<organism evidence="11 12">
    <name type="scientific">Mikania micrantha</name>
    <name type="common">bitter vine</name>
    <dbReference type="NCBI Taxonomy" id="192012"/>
    <lineage>
        <taxon>Eukaryota</taxon>
        <taxon>Viridiplantae</taxon>
        <taxon>Streptophyta</taxon>
        <taxon>Embryophyta</taxon>
        <taxon>Tracheophyta</taxon>
        <taxon>Spermatophyta</taxon>
        <taxon>Magnoliopsida</taxon>
        <taxon>eudicotyledons</taxon>
        <taxon>Gunneridae</taxon>
        <taxon>Pentapetalae</taxon>
        <taxon>asterids</taxon>
        <taxon>campanulids</taxon>
        <taxon>Asterales</taxon>
        <taxon>Asteraceae</taxon>
        <taxon>Asteroideae</taxon>
        <taxon>Heliantheae alliance</taxon>
        <taxon>Eupatorieae</taxon>
        <taxon>Mikania</taxon>
    </lineage>
</organism>
<evidence type="ECO:0000313" key="11">
    <source>
        <dbReference type="EMBL" id="KAD1495163.1"/>
    </source>
</evidence>
<evidence type="ECO:0000256" key="8">
    <source>
        <dbReference type="PROSITE-ProRule" id="PRU00042"/>
    </source>
</evidence>
<evidence type="ECO:0000256" key="4">
    <source>
        <dbReference type="ARBA" id="ARBA00022833"/>
    </source>
</evidence>
<dbReference type="InterPro" id="IPR055185">
    <property type="entry name" value="C2CH-4th_BIRD-IDD"/>
</dbReference>
<dbReference type="SUPFAM" id="SSF57667">
    <property type="entry name" value="beta-beta-alpha zinc fingers"/>
    <property type="match status" value="1"/>
</dbReference>
<keyword evidence="7" id="KW-0804">Transcription</keyword>
<dbReference type="Pfam" id="PF22995">
    <property type="entry name" value="C2CH-3rd_BIRD-IDD"/>
    <property type="match status" value="1"/>
</dbReference>
<evidence type="ECO:0000256" key="7">
    <source>
        <dbReference type="ARBA" id="ARBA00023163"/>
    </source>
</evidence>
<dbReference type="InterPro" id="IPR013087">
    <property type="entry name" value="Znf_C2H2_type"/>
</dbReference>
<evidence type="ECO:0000256" key="9">
    <source>
        <dbReference type="SAM" id="MobiDB-lite"/>
    </source>
</evidence>
<dbReference type="PANTHER" id="PTHR10593:SF136">
    <property type="entry name" value="PROTEIN INDETERMINATE-DOMAIN 12"/>
    <property type="match status" value="1"/>
</dbReference>
<evidence type="ECO:0000256" key="3">
    <source>
        <dbReference type="ARBA" id="ARBA00022771"/>
    </source>
</evidence>
<evidence type="ECO:0000259" key="10">
    <source>
        <dbReference type="PROSITE" id="PS50157"/>
    </source>
</evidence>
<dbReference type="GO" id="GO:0003677">
    <property type="term" value="F:DNA binding"/>
    <property type="evidence" value="ECO:0007669"/>
    <property type="project" value="UniProtKB-KW"/>
</dbReference>
<proteinExistence type="predicted"/>
<dbReference type="FunFam" id="3.30.160.60:FF:000554">
    <property type="entry name" value="protein indeterminate-domain 12-like"/>
    <property type="match status" value="1"/>
</dbReference>
<dbReference type="InterPro" id="IPR055187">
    <property type="entry name" value="C2CH-3rd_BIRD-IDD"/>
</dbReference>
<dbReference type="EMBL" id="SZYD01000728">
    <property type="protein sequence ID" value="KAD1495163.1"/>
    <property type="molecule type" value="Genomic_DNA"/>
</dbReference>
<evidence type="ECO:0000256" key="1">
    <source>
        <dbReference type="ARBA" id="ARBA00022723"/>
    </source>
</evidence>
<dbReference type="InterPro" id="IPR036236">
    <property type="entry name" value="Znf_C2H2_sf"/>
</dbReference>
<dbReference type="Gene3D" id="3.30.160.60">
    <property type="entry name" value="Classic Zinc Finger"/>
    <property type="match status" value="2"/>
</dbReference>
<gene>
    <name evidence="11" type="ORF">E3N88_42725</name>
</gene>
<keyword evidence="4" id="KW-0862">Zinc</keyword>
<dbReference type="FunFam" id="3.30.160.60:FF:000131">
    <property type="entry name" value="protein indeterminate-domain 5, chloroplastic-like"/>
    <property type="match status" value="1"/>
</dbReference>
<accession>A0A5N6LGX9</accession>
<dbReference type="Pfam" id="PF22992">
    <property type="entry name" value="C2CH-4th_BIRD-IDD"/>
    <property type="match status" value="1"/>
</dbReference>
<dbReference type="AlphaFoldDB" id="A0A5N6LGX9"/>
<feature type="region of interest" description="Disordered" evidence="9">
    <location>
        <begin position="55"/>
        <end position="80"/>
    </location>
</feature>
<dbReference type="PROSITE" id="PS50157">
    <property type="entry name" value="ZINC_FINGER_C2H2_2"/>
    <property type="match status" value="1"/>
</dbReference>
<dbReference type="GO" id="GO:0005634">
    <property type="term" value="C:nucleus"/>
    <property type="evidence" value="ECO:0007669"/>
    <property type="project" value="TreeGrafter"/>
</dbReference>
<dbReference type="Pfam" id="PF22996">
    <property type="entry name" value="C2H2-2nd_BIRD-IDD"/>
    <property type="match status" value="1"/>
</dbReference>
<dbReference type="SMART" id="SM00355">
    <property type="entry name" value="ZnF_C2H2"/>
    <property type="match status" value="2"/>
</dbReference>
<comment type="caution">
    <text evidence="11">The sequence shown here is derived from an EMBL/GenBank/DDBJ whole genome shotgun (WGS) entry which is preliminary data.</text>
</comment>
<keyword evidence="12" id="KW-1185">Reference proteome</keyword>
<dbReference type="GO" id="GO:0003700">
    <property type="term" value="F:DNA-binding transcription factor activity"/>
    <property type="evidence" value="ECO:0007669"/>
    <property type="project" value="TreeGrafter"/>
</dbReference>
<dbReference type="InterPro" id="IPR031140">
    <property type="entry name" value="IDD1-16"/>
</dbReference>
<feature type="region of interest" description="Disordered" evidence="9">
    <location>
        <begin position="1"/>
        <end position="26"/>
    </location>
</feature>
<evidence type="ECO:0000256" key="5">
    <source>
        <dbReference type="ARBA" id="ARBA00023015"/>
    </source>
</evidence>
<dbReference type="GO" id="GO:0008270">
    <property type="term" value="F:zinc ion binding"/>
    <property type="evidence" value="ECO:0007669"/>
    <property type="project" value="UniProtKB-KW"/>
</dbReference>
<dbReference type="InterPro" id="IPR055186">
    <property type="entry name" value="C2H2-2nd_BIRD-IDD"/>
</dbReference>
<evidence type="ECO:0000256" key="6">
    <source>
        <dbReference type="ARBA" id="ARBA00023125"/>
    </source>
</evidence>
<protein>
    <recommendedName>
        <fullName evidence="10">C2H2-type domain-containing protein</fullName>
    </recommendedName>
</protein>
<dbReference type="PROSITE" id="PS00028">
    <property type="entry name" value="ZINC_FINGER_C2H2_1"/>
    <property type="match status" value="1"/>
</dbReference>
<keyword evidence="6" id="KW-0238">DNA-binding</keyword>
<keyword evidence="5" id="KW-0805">Transcription regulation</keyword>
<sequence length="462" mass="50529">MMFSASVYNNSSTSNRTSTSVSEEAAATSTVISPLISSKIHHEFTPSMALSSISNHNQEQHHLYPSPQKIKKKRNLPGNPDPDAEVIALSPKTLMATNRFVCEICNKGFQRDQNLQLHRRGHNLPWKLKQRNNKDEIKKRAYVCPELSCVHHHPSRALGDLTGIKKHFCRKHGEKKWKCDKCSKIYAVQSDWKAHSKTCGTREYRCDCGTLFSRKDSFITHRAFCDALAEETARLSAAAAAAAAGISITDSNHPSTINNLTQPPFNFQLSSQNPPSSLFPFHSNPTWIPNPTRIKPEATNHQIPAISLPFYQDQDKGMMVLSQPPVTFPGCHVSSGNHHQATHLSATALLQKAATVGAVGDHVGSAMSGLDMGELGHVTPTGVLSPEYHRHVGLASGNVYTWQKTDRLTRDFLGLTGDQADGHRGGGMEANVHLRGMLTYAGGIEIPADGFGAGDSEAWGNC</sequence>
<feature type="domain" description="C2H2-type" evidence="10">
    <location>
        <begin position="100"/>
        <end position="122"/>
    </location>
</feature>
<keyword evidence="3 8" id="KW-0863">Zinc-finger</keyword>
<dbReference type="PANTHER" id="PTHR10593">
    <property type="entry name" value="SERINE/THREONINE-PROTEIN KINASE RIO"/>
    <property type="match status" value="1"/>
</dbReference>
<dbReference type="OrthoDB" id="6354171at2759"/>
<reference evidence="11 12" key="1">
    <citation type="submission" date="2019-05" db="EMBL/GenBank/DDBJ databases">
        <title>Mikania micrantha, genome provides insights into the molecular mechanism of rapid growth.</title>
        <authorList>
            <person name="Liu B."/>
        </authorList>
    </citation>
    <scope>NUCLEOTIDE SEQUENCE [LARGE SCALE GENOMIC DNA]</scope>
    <source>
        <strain evidence="11">NLD-2019</strain>
        <tissue evidence="11">Leaf</tissue>
    </source>
</reference>